<feature type="signal peptide" evidence="1">
    <location>
        <begin position="1"/>
        <end position="20"/>
    </location>
</feature>
<keyword evidence="3" id="KW-1185">Reference proteome</keyword>
<sequence>MRRLTPLACALWGAGGAALADTDFTALTLQERAVLRAEIRALLLDEPEIVARALSGPSPYAEAVDRDLGVIERHADTLFAGGAAIAVFVAKDCPDCAQALDELRALTDGKGVIFTVLDIHENADLAAALELDATPSYVLPDKMVRGHVPPIVLERYLQD</sequence>
<evidence type="ECO:0000313" key="3">
    <source>
        <dbReference type="Proteomes" id="UP000324252"/>
    </source>
</evidence>
<dbReference type="AlphaFoldDB" id="A0A1H0AC06"/>
<dbReference type="OrthoDB" id="7726503at2"/>
<dbReference type="RefSeq" id="WP_149786035.1">
    <property type="nucleotide sequence ID" value="NZ_FNIO01000001.1"/>
</dbReference>
<dbReference type="EMBL" id="FQZZ01000001">
    <property type="protein sequence ID" value="SHJ71542.1"/>
    <property type="molecule type" value="Genomic_DNA"/>
</dbReference>
<evidence type="ECO:0000313" key="2">
    <source>
        <dbReference type="EMBL" id="SHJ71542.1"/>
    </source>
</evidence>
<dbReference type="Proteomes" id="UP000324252">
    <property type="component" value="Unassembled WGS sequence"/>
</dbReference>
<name>A0A1H0AC06_9RHOB</name>
<evidence type="ECO:0008006" key="4">
    <source>
        <dbReference type="Google" id="ProtNLM"/>
    </source>
</evidence>
<dbReference type="InterPro" id="IPR036249">
    <property type="entry name" value="Thioredoxin-like_sf"/>
</dbReference>
<dbReference type="SUPFAM" id="SSF52833">
    <property type="entry name" value="Thioredoxin-like"/>
    <property type="match status" value="1"/>
</dbReference>
<reference evidence="2 3" key="1">
    <citation type="submission" date="2016-11" db="EMBL/GenBank/DDBJ databases">
        <authorList>
            <person name="Varghese N."/>
            <person name="Submissions S."/>
        </authorList>
    </citation>
    <scope>NUCLEOTIDE SEQUENCE [LARGE SCALE GENOMIC DNA]</scope>
    <source>
        <strain evidence="2 3">DSM 29620</strain>
    </source>
</reference>
<proteinExistence type="predicted"/>
<organism evidence="2 3">
    <name type="scientific">Lutimaribacter pacificus</name>
    <dbReference type="NCBI Taxonomy" id="391948"/>
    <lineage>
        <taxon>Bacteria</taxon>
        <taxon>Pseudomonadati</taxon>
        <taxon>Pseudomonadota</taxon>
        <taxon>Alphaproteobacteria</taxon>
        <taxon>Rhodobacterales</taxon>
        <taxon>Roseobacteraceae</taxon>
        <taxon>Lutimaribacter</taxon>
    </lineage>
</organism>
<evidence type="ECO:0000256" key="1">
    <source>
        <dbReference type="SAM" id="SignalP"/>
    </source>
</evidence>
<protein>
    <recommendedName>
        <fullName evidence="4">Thioredoxin domain-containing protein</fullName>
    </recommendedName>
</protein>
<gene>
    <name evidence="2" type="ORF">SAMN05444142_1011128</name>
</gene>
<accession>A0A1H0AC06</accession>
<keyword evidence="1" id="KW-0732">Signal</keyword>
<dbReference type="Gene3D" id="3.40.30.10">
    <property type="entry name" value="Glutaredoxin"/>
    <property type="match status" value="1"/>
</dbReference>
<feature type="chain" id="PRO_5015064376" description="Thioredoxin domain-containing protein" evidence="1">
    <location>
        <begin position="21"/>
        <end position="159"/>
    </location>
</feature>